<feature type="domain" description="Dynamin-type G" evidence="7">
    <location>
        <begin position="66"/>
        <end position="298"/>
    </location>
</feature>
<protein>
    <recommendedName>
        <fullName evidence="7">Dynamin-type G domain-containing protein</fullName>
    </recommendedName>
</protein>
<feature type="compositionally biased region" description="Polar residues" evidence="6">
    <location>
        <begin position="477"/>
        <end position="487"/>
    </location>
</feature>
<dbReference type="AlphaFoldDB" id="A0AAD7UFS1"/>
<dbReference type="Pfam" id="PF18150">
    <property type="entry name" value="DUF5600"/>
    <property type="match status" value="1"/>
</dbReference>
<evidence type="ECO:0000313" key="9">
    <source>
        <dbReference type="Proteomes" id="UP001230188"/>
    </source>
</evidence>
<dbReference type="Proteomes" id="UP001230188">
    <property type="component" value="Unassembled WGS sequence"/>
</dbReference>
<proteinExistence type="predicted"/>
<dbReference type="InterPro" id="IPR051943">
    <property type="entry name" value="TRAFAC_Dynamin-like_GTPase"/>
</dbReference>
<keyword evidence="3" id="KW-1003">Cell membrane</keyword>
<dbReference type="CDD" id="cd09913">
    <property type="entry name" value="EHD"/>
    <property type="match status" value="1"/>
</dbReference>
<dbReference type="InterPro" id="IPR040990">
    <property type="entry name" value="DUF5600"/>
</dbReference>
<dbReference type="Pfam" id="PF00350">
    <property type="entry name" value="Dynamin_N"/>
    <property type="match status" value="1"/>
</dbReference>
<keyword evidence="9" id="KW-1185">Reference proteome</keyword>
<dbReference type="InterPro" id="IPR027417">
    <property type="entry name" value="P-loop_NTPase"/>
</dbReference>
<evidence type="ECO:0000256" key="1">
    <source>
        <dbReference type="ARBA" id="ARBA00004413"/>
    </source>
</evidence>
<gene>
    <name evidence="8" type="ORF">CTAYLR_006899</name>
</gene>
<dbReference type="GO" id="GO:0005525">
    <property type="term" value="F:GTP binding"/>
    <property type="evidence" value="ECO:0007669"/>
    <property type="project" value="InterPro"/>
</dbReference>
<name>A0AAD7UFS1_9STRA</name>
<evidence type="ECO:0000256" key="2">
    <source>
        <dbReference type="ARBA" id="ARBA00004481"/>
    </source>
</evidence>
<evidence type="ECO:0000256" key="4">
    <source>
        <dbReference type="ARBA" id="ARBA00022753"/>
    </source>
</evidence>
<reference evidence="8" key="1">
    <citation type="submission" date="2023-01" db="EMBL/GenBank/DDBJ databases">
        <title>Metagenome sequencing of chrysophaentin producing Chrysophaeum taylorii.</title>
        <authorList>
            <person name="Davison J."/>
            <person name="Bewley C."/>
        </authorList>
    </citation>
    <scope>NUCLEOTIDE SEQUENCE</scope>
    <source>
        <strain evidence="8">NIES-1699</strain>
    </source>
</reference>
<dbReference type="Gene3D" id="3.40.50.300">
    <property type="entry name" value="P-loop containing nucleotide triphosphate hydrolases"/>
    <property type="match status" value="1"/>
</dbReference>
<evidence type="ECO:0000256" key="6">
    <source>
        <dbReference type="SAM" id="MobiDB-lite"/>
    </source>
</evidence>
<accession>A0AAD7UFS1</accession>
<keyword evidence="4" id="KW-0967">Endosome</keyword>
<dbReference type="SUPFAM" id="SSF52540">
    <property type="entry name" value="P-loop containing nucleoside triphosphate hydrolases"/>
    <property type="match status" value="1"/>
</dbReference>
<feature type="region of interest" description="Disordered" evidence="6">
    <location>
        <begin position="1"/>
        <end position="26"/>
    </location>
</feature>
<dbReference type="InterPro" id="IPR045063">
    <property type="entry name" value="Dynamin_N"/>
</dbReference>
<dbReference type="EMBL" id="JAQMWT010000319">
    <property type="protein sequence ID" value="KAJ8604983.1"/>
    <property type="molecule type" value="Genomic_DNA"/>
</dbReference>
<feature type="region of interest" description="Disordered" evidence="6">
    <location>
        <begin position="422"/>
        <end position="487"/>
    </location>
</feature>
<dbReference type="GO" id="GO:0010008">
    <property type="term" value="C:endosome membrane"/>
    <property type="evidence" value="ECO:0007669"/>
    <property type="project" value="UniProtKB-SubCell"/>
</dbReference>
<keyword evidence="5" id="KW-0472">Membrane</keyword>
<evidence type="ECO:0000256" key="5">
    <source>
        <dbReference type="ARBA" id="ARBA00023136"/>
    </source>
</evidence>
<dbReference type="Gene3D" id="1.10.268.20">
    <property type="match status" value="1"/>
</dbReference>
<evidence type="ECO:0000313" key="8">
    <source>
        <dbReference type="EMBL" id="KAJ8604983.1"/>
    </source>
</evidence>
<comment type="caution">
    <text evidence="8">The sequence shown here is derived from an EMBL/GenBank/DDBJ whole genome shotgun (WGS) entry which is preliminary data.</text>
</comment>
<dbReference type="Pfam" id="PF16880">
    <property type="entry name" value="EHD_N"/>
    <property type="match status" value="1"/>
</dbReference>
<evidence type="ECO:0000259" key="7">
    <source>
        <dbReference type="PROSITE" id="PS51718"/>
    </source>
</evidence>
<evidence type="ECO:0000256" key="3">
    <source>
        <dbReference type="ARBA" id="ARBA00022475"/>
    </source>
</evidence>
<dbReference type="GO" id="GO:0005886">
    <property type="term" value="C:plasma membrane"/>
    <property type="evidence" value="ECO:0007669"/>
    <property type="project" value="UniProtKB-SubCell"/>
</dbReference>
<sequence length="487" mass="54755">MEELFYGKPNRSLPPSTPPPHSAPDAEKKDYVLRELAKIYSRVFKPIEEATKFDVFYSSLLNEAEFRTPPMVLLIGPYSVGKTTFIHYLLGRGFPGERVGPEPTTDRFVAVMYGEDERTIPGNALTVAPNSPFRALQREGNNFLSRFEGSMCSSPLLEHLTLIDTPGVLSGEKQRVARLYDFDVVVQWFAERVDLIILLFDPFKLDISDELMSVIKGFKGHEDKVRVVLNKADQVSQQQLMRVYGALMWSLGKVLETPEVCRVYVGSFHDEELKDPDTAPLLAAEMADLLSDLRDLPHQSALRRVNELVKRARLLKAHCYLLDHLRDQMPAVYGFDRKKKELIDTMPAQFRAVCRARGLSPGDFPDIQRFTAVARELDFTQFPKVNGARMRKGKSLVDLERALAETIPSLMEFLPRANAAKQADEMLETPPDDPPPPSSSASRQQHYHQPPPPPPVTAQPTDDPHTHTPTAHAVPDSSSTQYLKSAP</sequence>
<dbReference type="InterPro" id="IPR031692">
    <property type="entry name" value="EHD_N"/>
</dbReference>
<dbReference type="PROSITE" id="PS51718">
    <property type="entry name" value="G_DYNAMIN_2"/>
    <property type="match status" value="1"/>
</dbReference>
<organism evidence="8 9">
    <name type="scientific">Chrysophaeum taylorii</name>
    <dbReference type="NCBI Taxonomy" id="2483200"/>
    <lineage>
        <taxon>Eukaryota</taxon>
        <taxon>Sar</taxon>
        <taxon>Stramenopiles</taxon>
        <taxon>Ochrophyta</taxon>
        <taxon>Pelagophyceae</taxon>
        <taxon>Pelagomonadales</taxon>
        <taxon>Pelagomonadaceae</taxon>
        <taxon>Chrysophaeum</taxon>
    </lineage>
</organism>
<dbReference type="PANTHER" id="PTHR43681">
    <property type="entry name" value="TRANSMEMBRANE GTPASE FZO"/>
    <property type="match status" value="1"/>
</dbReference>
<comment type="subcellular location">
    <subcellularLocation>
        <location evidence="1">Cell membrane</location>
        <topology evidence="1">Peripheral membrane protein</topology>
        <orientation evidence="1">Cytoplasmic side</orientation>
    </subcellularLocation>
    <subcellularLocation>
        <location evidence="2">Endosome membrane</location>
        <topology evidence="2">Peripheral membrane protein</topology>
    </subcellularLocation>
</comment>
<dbReference type="PANTHER" id="PTHR43681:SF1">
    <property type="entry name" value="SARCALUMENIN"/>
    <property type="match status" value="1"/>
</dbReference>
<dbReference type="InterPro" id="IPR030381">
    <property type="entry name" value="G_DYNAMIN_dom"/>
</dbReference>
<feature type="compositionally biased region" description="Low complexity" evidence="6">
    <location>
        <begin position="467"/>
        <end position="476"/>
    </location>
</feature>